<name>A0A1X7NWA8_9MICO</name>
<keyword evidence="1" id="KW-0812">Transmembrane</keyword>
<feature type="transmembrane region" description="Helical" evidence="1">
    <location>
        <begin position="96"/>
        <end position="121"/>
    </location>
</feature>
<accession>A0A1X7NWA8</accession>
<evidence type="ECO:0000313" key="2">
    <source>
        <dbReference type="EMBL" id="SMH42160.1"/>
    </source>
</evidence>
<proteinExistence type="predicted"/>
<keyword evidence="1" id="KW-1133">Transmembrane helix</keyword>
<gene>
    <name evidence="2" type="ORF">SAMN06295885_1896</name>
</gene>
<sequence>MPFTPSHAVVALAFSNGRVPAAAVAIGAMAPDIGLYLPVRWARESTHSLLGVVTLDLLLGAVGLLLWSVLLAPAWRDLAPWLVRVRLRPPPRRPRGARAWATTLLLSAAGLVIGSATHVLWDGFTHAGGPFVAAVPFLQEEFGPFPGYKWAQYASGVLGLLGLGIGAAVWYVTRRPHLVEADARGPIRLAAWSAVLAAAILPAGIVLSSTGLDPLEEAYRSFVVDAAILTVAWTSAAVVVVAALWRLGVAAAPLPGVDADPS</sequence>
<feature type="transmembrane region" description="Helical" evidence="1">
    <location>
        <begin position="185"/>
        <end position="206"/>
    </location>
</feature>
<protein>
    <submittedName>
        <fullName evidence="2">Uncharacterized protein</fullName>
    </submittedName>
</protein>
<organism evidence="2 3">
    <name type="scientific">Rathayibacter oskolensis</name>
    <dbReference type="NCBI Taxonomy" id="1891671"/>
    <lineage>
        <taxon>Bacteria</taxon>
        <taxon>Bacillati</taxon>
        <taxon>Actinomycetota</taxon>
        <taxon>Actinomycetes</taxon>
        <taxon>Micrococcales</taxon>
        <taxon>Microbacteriaceae</taxon>
        <taxon>Rathayibacter</taxon>
    </lineage>
</organism>
<dbReference type="Pfam" id="PF13803">
    <property type="entry name" value="DUF4184"/>
    <property type="match status" value="1"/>
</dbReference>
<dbReference type="STRING" id="1891671.SAMN06295885_1896"/>
<dbReference type="EMBL" id="FXBM01000002">
    <property type="protein sequence ID" value="SMH42160.1"/>
    <property type="molecule type" value="Genomic_DNA"/>
</dbReference>
<dbReference type="Proteomes" id="UP000193711">
    <property type="component" value="Unassembled WGS sequence"/>
</dbReference>
<dbReference type="InterPro" id="IPR025238">
    <property type="entry name" value="DUF4184"/>
</dbReference>
<dbReference type="AlphaFoldDB" id="A0A1X7NWA8"/>
<feature type="transmembrane region" description="Helical" evidence="1">
    <location>
        <begin position="150"/>
        <end position="173"/>
    </location>
</feature>
<feature type="transmembrane region" description="Helical" evidence="1">
    <location>
        <begin position="49"/>
        <end position="75"/>
    </location>
</feature>
<evidence type="ECO:0000256" key="1">
    <source>
        <dbReference type="SAM" id="Phobius"/>
    </source>
</evidence>
<keyword evidence="1" id="KW-0472">Membrane</keyword>
<dbReference type="OrthoDB" id="8481923at2"/>
<keyword evidence="3" id="KW-1185">Reference proteome</keyword>
<reference evidence="3" key="1">
    <citation type="submission" date="2017-04" db="EMBL/GenBank/DDBJ databases">
        <authorList>
            <person name="Varghese N."/>
            <person name="Submissions S."/>
        </authorList>
    </citation>
    <scope>NUCLEOTIDE SEQUENCE [LARGE SCALE GENOMIC DNA]</scope>
    <source>
        <strain evidence="3">VKM Ac-2121</strain>
    </source>
</reference>
<feature type="transmembrane region" description="Helical" evidence="1">
    <location>
        <begin position="226"/>
        <end position="245"/>
    </location>
</feature>
<evidence type="ECO:0000313" key="3">
    <source>
        <dbReference type="Proteomes" id="UP000193711"/>
    </source>
</evidence>
<dbReference type="RefSeq" id="WP_085476381.1">
    <property type="nucleotide sequence ID" value="NZ_FXBM01000002.1"/>
</dbReference>